<dbReference type="Proteomes" id="UP001161707">
    <property type="component" value="Unassembled WGS sequence"/>
</dbReference>
<reference evidence="1" key="1">
    <citation type="submission" date="2022-09" db="EMBL/GenBank/DDBJ databases">
        <title>Intensive care unit water sources are persistently colonized with multi-drug resistant bacteria and are the site of extensive horizontal gene transfer of antibiotic resistance genes.</title>
        <authorList>
            <person name="Diorio-Toth L."/>
        </authorList>
    </citation>
    <scope>NUCLEOTIDE SEQUENCE</scope>
    <source>
        <strain evidence="1">GD03711</strain>
    </source>
</reference>
<gene>
    <name evidence="1" type="ORF">N5E88_12530</name>
</gene>
<comment type="caution">
    <text evidence="1">The sequence shown here is derived from an EMBL/GenBank/DDBJ whole genome shotgun (WGS) entry which is preliminary data.</text>
</comment>
<protein>
    <submittedName>
        <fullName evidence="1">Uncharacterized protein</fullName>
    </submittedName>
</protein>
<dbReference type="EMBL" id="JAOCIY010000031">
    <property type="protein sequence ID" value="MDH1480311.1"/>
    <property type="molecule type" value="Genomic_DNA"/>
</dbReference>
<name>A0AA42QYS4_ENTCL</name>
<evidence type="ECO:0000313" key="2">
    <source>
        <dbReference type="Proteomes" id="UP001161707"/>
    </source>
</evidence>
<sequence length="78" mass="8774">MSIISRRFDKKETGTVFRHAQSGKILYRLNARLNARLELYDWEMLQAMISLVYNAGVTAGSEQRAAEIREALGISGAE</sequence>
<evidence type="ECO:0000313" key="1">
    <source>
        <dbReference type="EMBL" id="MDH1480311.1"/>
    </source>
</evidence>
<accession>A0AA42QYS4</accession>
<dbReference type="RefSeq" id="WP_218620105.1">
    <property type="nucleotide sequence ID" value="NZ_CP073310.1"/>
</dbReference>
<proteinExistence type="predicted"/>
<dbReference type="AlphaFoldDB" id="A0AA42QYS4"/>
<organism evidence="1 2">
    <name type="scientific">Enterobacter cloacae</name>
    <dbReference type="NCBI Taxonomy" id="550"/>
    <lineage>
        <taxon>Bacteria</taxon>
        <taxon>Pseudomonadati</taxon>
        <taxon>Pseudomonadota</taxon>
        <taxon>Gammaproteobacteria</taxon>
        <taxon>Enterobacterales</taxon>
        <taxon>Enterobacteriaceae</taxon>
        <taxon>Enterobacter</taxon>
        <taxon>Enterobacter cloacae complex</taxon>
    </lineage>
</organism>